<protein>
    <submittedName>
        <fullName evidence="2">Uncharacterized protein</fullName>
    </submittedName>
</protein>
<proteinExistence type="predicted"/>
<dbReference type="AlphaFoldDB" id="A0A2K0TVC3"/>
<organism evidence="2 3">
    <name type="scientific">Trichoderma harzianum</name>
    <name type="common">Hypocrea lixii</name>
    <dbReference type="NCBI Taxonomy" id="5544"/>
    <lineage>
        <taxon>Eukaryota</taxon>
        <taxon>Fungi</taxon>
        <taxon>Dikarya</taxon>
        <taxon>Ascomycota</taxon>
        <taxon>Pezizomycotina</taxon>
        <taxon>Sordariomycetes</taxon>
        <taxon>Hypocreomycetidae</taxon>
        <taxon>Hypocreales</taxon>
        <taxon>Hypocreaceae</taxon>
        <taxon>Trichoderma</taxon>
    </lineage>
</organism>
<evidence type="ECO:0000313" key="3">
    <source>
        <dbReference type="Proteomes" id="UP000236290"/>
    </source>
</evidence>
<comment type="caution">
    <text evidence="2">The sequence shown here is derived from an EMBL/GenBank/DDBJ whole genome shotgun (WGS) entry which is preliminary data.</text>
</comment>
<name>A0A2K0TVC3_TRIHA</name>
<feature type="compositionally biased region" description="Low complexity" evidence="1">
    <location>
        <begin position="116"/>
        <end position="128"/>
    </location>
</feature>
<feature type="compositionally biased region" description="Acidic residues" evidence="1">
    <location>
        <begin position="307"/>
        <end position="321"/>
    </location>
</feature>
<dbReference type="Proteomes" id="UP000236290">
    <property type="component" value="Unassembled WGS sequence"/>
</dbReference>
<feature type="region of interest" description="Disordered" evidence="1">
    <location>
        <begin position="307"/>
        <end position="328"/>
    </location>
</feature>
<feature type="region of interest" description="Disordered" evidence="1">
    <location>
        <begin position="108"/>
        <end position="132"/>
    </location>
</feature>
<dbReference type="EMBL" id="MTYI01000187">
    <property type="protein sequence ID" value="PNP49484.1"/>
    <property type="molecule type" value="Genomic_DNA"/>
</dbReference>
<evidence type="ECO:0000313" key="2">
    <source>
        <dbReference type="EMBL" id="PNP49484.1"/>
    </source>
</evidence>
<gene>
    <name evidence="2" type="ORF">THARTR1_09806</name>
</gene>
<sequence length="468" mass="52193">MLRFLVPERDSVYPSRDSRFRRFFNQPLQKNPPRLTKEGYIRALELYGREDNLLESLKGSVARFNQWRRDNPGDLAEYRRYANERGYDWENGSVDNHSFYTSYIRAESTEVSQENPTSPSTTPQTAATGSVDATEVSWVEFPQPQEAYPVEEEHMTAGKRQRVFIAMKRQQHNNTPTGQERVTRPQAPPSRSASSSTGRNRRQAIVVEDQERPYLLQGAIGNMVWKDGETEANAAGVAYIATAAMNALRHVVQNKGRIEGRDLEIAQGLVDYISVEDMDQFCIQLGNVVQGGNPSGGLRNSWLEEEQEAAPLATEDESDPEDAGRVGGNAREQAELPYILEDCWDIAGESIPVSVLYANGQALPLRDSNVAKLLGKFHEAVIKEGRMNVTLAKSMNMLGIPAAAILRTDPAITYLTGEGAAKALDAFRKCTCDELVRPSATKKLVLAAVEFYDKHGYTQISKRMPALF</sequence>
<evidence type="ECO:0000256" key="1">
    <source>
        <dbReference type="SAM" id="MobiDB-lite"/>
    </source>
</evidence>
<dbReference type="OrthoDB" id="4900404at2759"/>
<reference evidence="2 3" key="1">
    <citation type="submission" date="2017-02" db="EMBL/GenBank/DDBJ databases">
        <title>Genomes of Trichoderma spp. with biocontrol activity.</title>
        <authorList>
            <person name="Gardiner D."/>
            <person name="Kazan K."/>
            <person name="Vos C."/>
            <person name="Harvey P."/>
        </authorList>
    </citation>
    <scope>NUCLEOTIDE SEQUENCE [LARGE SCALE GENOMIC DNA]</scope>
    <source>
        <strain evidence="2 3">Tr1</strain>
    </source>
</reference>
<feature type="region of interest" description="Disordered" evidence="1">
    <location>
        <begin position="170"/>
        <end position="203"/>
    </location>
</feature>
<feature type="compositionally biased region" description="Low complexity" evidence="1">
    <location>
        <begin position="189"/>
        <end position="198"/>
    </location>
</feature>
<accession>A0A2K0TVC3</accession>